<gene>
    <name evidence="1" type="ORF">RBSWK_06515</name>
</gene>
<sequence>MAGGLVASMKGCVAITPRFVSKHRLGRHVEHGLRGMTSGALFCP</sequence>
<accession>L7C796</accession>
<dbReference type="Proteomes" id="UP000010959">
    <property type="component" value="Unassembled WGS sequence"/>
</dbReference>
<reference evidence="1 2" key="1">
    <citation type="journal article" date="2013" name="Mar. Genomics">
        <title>Expression of sulfatases in Rhodopirellula baltica and the diversity of sulfatases in the genus Rhodopirellula.</title>
        <authorList>
            <person name="Wegner C.E."/>
            <person name="Richter-Heitmann T."/>
            <person name="Klindworth A."/>
            <person name="Klockow C."/>
            <person name="Richter M."/>
            <person name="Achstetter T."/>
            <person name="Glockner F.O."/>
            <person name="Harder J."/>
        </authorList>
    </citation>
    <scope>NUCLEOTIDE SEQUENCE [LARGE SCALE GENOMIC DNA]</scope>
    <source>
        <strain evidence="1 2">SWK14</strain>
    </source>
</reference>
<dbReference type="AlphaFoldDB" id="L7C796"/>
<protein>
    <submittedName>
        <fullName evidence="1">Uncharacterized protein</fullName>
    </submittedName>
</protein>
<evidence type="ECO:0000313" key="1">
    <source>
        <dbReference type="EMBL" id="ELP29542.1"/>
    </source>
</evidence>
<comment type="caution">
    <text evidence="1">The sequence shown here is derived from an EMBL/GenBank/DDBJ whole genome shotgun (WGS) entry which is preliminary data.</text>
</comment>
<name>L7C796_RHOBT</name>
<dbReference type="PATRIC" id="fig|993516.3.peg.6984"/>
<evidence type="ECO:0000313" key="2">
    <source>
        <dbReference type="Proteomes" id="UP000010959"/>
    </source>
</evidence>
<dbReference type="EMBL" id="AMWG01000187">
    <property type="protein sequence ID" value="ELP29542.1"/>
    <property type="molecule type" value="Genomic_DNA"/>
</dbReference>
<organism evidence="1 2">
    <name type="scientific">Rhodopirellula baltica SWK14</name>
    <dbReference type="NCBI Taxonomy" id="993516"/>
    <lineage>
        <taxon>Bacteria</taxon>
        <taxon>Pseudomonadati</taxon>
        <taxon>Planctomycetota</taxon>
        <taxon>Planctomycetia</taxon>
        <taxon>Pirellulales</taxon>
        <taxon>Pirellulaceae</taxon>
        <taxon>Rhodopirellula</taxon>
    </lineage>
</organism>
<proteinExistence type="predicted"/>